<dbReference type="EMBL" id="LFIV01000053">
    <property type="protein sequence ID" value="KZL72804.1"/>
    <property type="molecule type" value="Genomic_DNA"/>
</dbReference>
<name>A0A166U1A2_9PEZI</name>
<proteinExistence type="predicted"/>
<dbReference type="GO" id="GO:0051118">
    <property type="term" value="F:glucan endo-1,3-alpha-glucosidase activity"/>
    <property type="evidence" value="ECO:0007669"/>
    <property type="project" value="InterPro"/>
</dbReference>
<comment type="caution">
    <text evidence="2">The sequence shown here is derived from an EMBL/GenBank/DDBJ whole genome shotgun (WGS) entry which is preliminary data.</text>
</comment>
<dbReference type="Proteomes" id="UP000076552">
    <property type="component" value="Unassembled WGS sequence"/>
</dbReference>
<reference evidence="2 3" key="1">
    <citation type="submission" date="2015-06" db="EMBL/GenBank/DDBJ databases">
        <title>Survival trade-offs in plant roots during colonization by closely related pathogenic and mutualistic fungi.</title>
        <authorList>
            <person name="Hacquard S."/>
            <person name="Kracher B."/>
            <person name="Hiruma K."/>
            <person name="Weinman A."/>
            <person name="Muench P."/>
            <person name="Garrido Oter R."/>
            <person name="Ver Loren van Themaat E."/>
            <person name="Dallerey J.-F."/>
            <person name="Damm U."/>
            <person name="Henrissat B."/>
            <person name="Lespinet O."/>
            <person name="Thon M."/>
            <person name="Kemen E."/>
            <person name="McHardy A.C."/>
            <person name="Schulze-Lefert P."/>
            <person name="O'Connell R.J."/>
        </authorList>
    </citation>
    <scope>NUCLEOTIDE SEQUENCE [LARGE SCALE GENOMIC DNA]</scope>
    <source>
        <strain evidence="2 3">0861</strain>
    </source>
</reference>
<dbReference type="Pfam" id="PF03659">
    <property type="entry name" value="Glyco_hydro_71"/>
    <property type="match status" value="1"/>
</dbReference>
<keyword evidence="3" id="KW-1185">Reference proteome</keyword>
<keyword evidence="1" id="KW-0732">Signal</keyword>
<dbReference type="AlphaFoldDB" id="A0A166U1A2"/>
<keyword evidence="2" id="KW-0378">Hydrolase</keyword>
<evidence type="ECO:0000256" key="1">
    <source>
        <dbReference type="SAM" id="SignalP"/>
    </source>
</evidence>
<dbReference type="STRING" id="708197.A0A166U1A2"/>
<feature type="chain" id="PRO_5007880306" evidence="1">
    <location>
        <begin position="20"/>
        <end position="102"/>
    </location>
</feature>
<feature type="signal peptide" evidence="1">
    <location>
        <begin position="1"/>
        <end position="19"/>
    </location>
</feature>
<accession>A0A166U1A2</accession>
<gene>
    <name evidence="2" type="ORF">CT0861_02095</name>
</gene>
<evidence type="ECO:0000313" key="2">
    <source>
        <dbReference type="EMBL" id="KZL72804.1"/>
    </source>
</evidence>
<organism evidence="2 3">
    <name type="scientific">Colletotrichum tofieldiae</name>
    <dbReference type="NCBI Taxonomy" id="708197"/>
    <lineage>
        <taxon>Eukaryota</taxon>
        <taxon>Fungi</taxon>
        <taxon>Dikarya</taxon>
        <taxon>Ascomycota</taxon>
        <taxon>Pezizomycotina</taxon>
        <taxon>Sordariomycetes</taxon>
        <taxon>Hypocreomycetidae</taxon>
        <taxon>Glomerellales</taxon>
        <taxon>Glomerellaceae</taxon>
        <taxon>Colletotrichum</taxon>
        <taxon>Colletotrichum spaethianum species complex</taxon>
    </lineage>
</organism>
<evidence type="ECO:0000313" key="3">
    <source>
        <dbReference type="Proteomes" id="UP000076552"/>
    </source>
</evidence>
<protein>
    <submittedName>
        <fullName evidence="2">Glycosyl hydrolase family 71</fullName>
    </submittedName>
</protein>
<dbReference type="InterPro" id="IPR005197">
    <property type="entry name" value="Glyco_hydro_71"/>
</dbReference>
<sequence length="102" mass="11214">MKLLILFLTVLSWTSQVLGRAVFAHFMVGNTEHCSASDWIDDIKLAQEAHTDAFALNMAKGEPMNAKAIADAFSNSEVLGFKLFFSFDYAGPGPFSKHEVLS</sequence>